<evidence type="ECO:0000313" key="4">
    <source>
        <dbReference type="EMBL" id="CAH0489879.1"/>
    </source>
</evidence>
<evidence type="ECO:0000256" key="1">
    <source>
        <dbReference type="ARBA" id="ARBA00022737"/>
    </source>
</evidence>
<evidence type="ECO:0000256" key="2">
    <source>
        <dbReference type="ARBA" id="ARBA00023043"/>
    </source>
</evidence>
<reference evidence="4 6" key="1">
    <citation type="submission" date="2021-11" db="EMBL/GenBank/DDBJ databases">
        <authorList>
            <person name="Islam A."/>
            <person name="Islam S."/>
            <person name="Flora M.S."/>
            <person name="Rahman M."/>
            <person name="Ziaur R.M."/>
            <person name="Epstein J.H."/>
            <person name="Hassan M."/>
            <person name="Klassen M."/>
            <person name="Woodard K."/>
            <person name="Webb A."/>
            <person name="Webby R.J."/>
            <person name="El Zowalaty M.E."/>
        </authorList>
    </citation>
    <scope>NUCLEOTIDE SEQUENCE [LARGE SCALE GENOMIC DNA]</scope>
    <source>
        <strain evidence="4">Pf1</strain>
    </source>
</reference>
<keyword evidence="2 3" id="KW-0040">ANK repeat</keyword>
<dbReference type="PANTHER" id="PTHR24203:SF45">
    <property type="entry name" value="ANKYRIN REPEAT DOMAIN 6"/>
    <property type="match status" value="1"/>
</dbReference>
<dbReference type="Proteomes" id="UP001159659">
    <property type="component" value="Unassembled WGS sequence"/>
</dbReference>
<dbReference type="Pfam" id="PF12796">
    <property type="entry name" value="Ank_2"/>
    <property type="match status" value="1"/>
</dbReference>
<dbReference type="EMBL" id="CAKLBC010001189">
    <property type="protein sequence ID" value="CAH0489879.1"/>
    <property type="molecule type" value="Genomic_DNA"/>
</dbReference>
<evidence type="ECO:0000313" key="6">
    <source>
        <dbReference type="Proteomes" id="UP001157938"/>
    </source>
</evidence>
<sequence>MRVPDHNTSLDLWACARTPESTPALAQLLRDGAPPDDRNDFGETALHIAATHGNNEAVQLLLCYNANLLVADWESGWTPLHRSLYHQQLSTSLFLIRHALTCFGKTFLRKYIHETLDHAQQSPMELLTARLHKNNSKNAAEICVSGFVYTFGKRDYQLGYHLPNGDVQMTPRLAAGLAPETSSIGSNRHD</sequence>
<reference evidence="5" key="2">
    <citation type="submission" date="2022-12" db="EMBL/GenBank/DDBJ databases">
        <authorList>
            <person name="Webb A."/>
        </authorList>
    </citation>
    <scope>NUCLEOTIDE SEQUENCE</scope>
    <source>
        <strain evidence="5">Pf2</strain>
    </source>
</reference>
<comment type="caution">
    <text evidence="5">The sequence shown here is derived from an EMBL/GenBank/DDBJ whole genome shotgun (WGS) entry which is preliminary data.</text>
</comment>
<accession>A0AAV0TMB8</accession>
<evidence type="ECO:0000256" key="3">
    <source>
        <dbReference type="PROSITE-ProRule" id="PRU00023"/>
    </source>
</evidence>
<name>A0AAV0TMB8_9STRA</name>
<gene>
    <name evidence="4" type="ORF">PFR001_LOCUS5257</name>
    <name evidence="5" type="ORF">PFR002_LOCUS4868</name>
</gene>
<feature type="repeat" description="ANK" evidence="3">
    <location>
        <begin position="41"/>
        <end position="73"/>
    </location>
</feature>
<evidence type="ECO:0008006" key="8">
    <source>
        <dbReference type="Google" id="ProtNLM"/>
    </source>
</evidence>
<dbReference type="EMBL" id="CANTFK010000733">
    <property type="protein sequence ID" value="CAI5724342.1"/>
    <property type="molecule type" value="Genomic_DNA"/>
</dbReference>
<dbReference type="InterPro" id="IPR002110">
    <property type="entry name" value="Ankyrin_rpt"/>
</dbReference>
<dbReference type="PROSITE" id="PS50088">
    <property type="entry name" value="ANK_REPEAT"/>
    <property type="match status" value="1"/>
</dbReference>
<dbReference type="AlphaFoldDB" id="A0AAV0TMB8"/>
<dbReference type="PANTHER" id="PTHR24203">
    <property type="entry name" value="ANKYRIN REPEAT FAMILY PROTEIN"/>
    <property type="match status" value="1"/>
</dbReference>
<dbReference type="Proteomes" id="UP001157938">
    <property type="component" value="Unassembled WGS sequence"/>
</dbReference>
<dbReference type="PROSITE" id="PS50297">
    <property type="entry name" value="ANK_REP_REGION"/>
    <property type="match status" value="1"/>
</dbReference>
<keyword evidence="1" id="KW-0677">Repeat</keyword>
<dbReference type="SMART" id="SM00248">
    <property type="entry name" value="ANK"/>
    <property type="match status" value="2"/>
</dbReference>
<keyword evidence="6" id="KW-1185">Reference proteome</keyword>
<organism evidence="5 7">
    <name type="scientific">Peronospora farinosa</name>
    <dbReference type="NCBI Taxonomy" id="134698"/>
    <lineage>
        <taxon>Eukaryota</taxon>
        <taxon>Sar</taxon>
        <taxon>Stramenopiles</taxon>
        <taxon>Oomycota</taxon>
        <taxon>Peronosporomycetes</taxon>
        <taxon>Peronosporales</taxon>
        <taxon>Peronosporaceae</taxon>
        <taxon>Peronospora</taxon>
    </lineage>
</organism>
<proteinExistence type="predicted"/>
<dbReference type="Gene3D" id="1.25.40.20">
    <property type="entry name" value="Ankyrin repeat-containing domain"/>
    <property type="match status" value="1"/>
</dbReference>
<protein>
    <recommendedName>
        <fullName evidence="8">Ankyrin repeat protein</fullName>
    </recommendedName>
</protein>
<evidence type="ECO:0000313" key="7">
    <source>
        <dbReference type="Proteomes" id="UP001159659"/>
    </source>
</evidence>
<dbReference type="SUPFAM" id="SSF48403">
    <property type="entry name" value="Ankyrin repeat"/>
    <property type="match status" value="1"/>
</dbReference>
<dbReference type="InterPro" id="IPR036770">
    <property type="entry name" value="Ankyrin_rpt-contain_sf"/>
</dbReference>
<evidence type="ECO:0000313" key="5">
    <source>
        <dbReference type="EMBL" id="CAI5724342.1"/>
    </source>
</evidence>